<name>A0A0E9U7S4_ANGAN</name>
<sequence>MFFLFVISARTT</sequence>
<protein>
    <submittedName>
        <fullName evidence="1">Uncharacterized protein</fullName>
    </submittedName>
</protein>
<proteinExistence type="predicted"/>
<dbReference type="EMBL" id="GBXM01046686">
    <property type="protein sequence ID" value="JAH61891.1"/>
    <property type="molecule type" value="Transcribed_RNA"/>
</dbReference>
<evidence type="ECO:0000313" key="1">
    <source>
        <dbReference type="EMBL" id="JAH61891.1"/>
    </source>
</evidence>
<reference evidence="1" key="2">
    <citation type="journal article" date="2015" name="Fish Shellfish Immunol.">
        <title>Early steps in the European eel (Anguilla anguilla)-Vibrio vulnificus interaction in the gills: Role of the RtxA13 toxin.</title>
        <authorList>
            <person name="Callol A."/>
            <person name="Pajuelo D."/>
            <person name="Ebbesson L."/>
            <person name="Teles M."/>
            <person name="MacKenzie S."/>
            <person name="Amaro C."/>
        </authorList>
    </citation>
    <scope>NUCLEOTIDE SEQUENCE</scope>
</reference>
<organism evidence="1">
    <name type="scientific">Anguilla anguilla</name>
    <name type="common">European freshwater eel</name>
    <name type="synonym">Muraena anguilla</name>
    <dbReference type="NCBI Taxonomy" id="7936"/>
    <lineage>
        <taxon>Eukaryota</taxon>
        <taxon>Metazoa</taxon>
        <taxon>Chordata</taxon>
        <taxon>Craniata</taxon>
        <taxon>Vertebrata</taxon>
        <taxon>Euteleostomi</taxon>
        <taxon>Actinopterygii</taxon>
        <taxon>Neopterygii</taxon>
        <taxon>Teleostei</taxon>
        <taxon>Anguilliformes</taxon>
        <taxon>Anguillidae</taxon>
        <taxon>Anguilla</taxon>
    </lineage>
</organism>
<accession>A0A0E9U7S4</accession>
<reference evidence="1" key="1">
    <citation type="submission" date="2014-11" db="EMBL/GenBank/DDBJ databases">
        <authorList>
            <person name="Amaro Gonzalez C."/>
        </authorList>
    </citation>
    <scope>NUCLEOTIDE SEQUENCE</scope>
</reference>